<dbReference type="OrthoDB" id="767933at2759"/>
<feature type="compositionally biased region" description="Low complexity" evidence="1">
    <location>
        <begin position="843"/>
        <end position="854"/>
    </location>
</feature>
<feature type="region of interest" description="Disordered" evidence="1">
    <location>
        <begin position="1041"/>
        <end position="1064"/>
    </location>
</feature>
<evidence type="ECO:0000313" key="3">
    <source>
        <dbReference type="Proteomes" id="UP000541444"/>
    </source>
</evidence>
<feature type="region of interest" description="Disordered" evidence="1">
    <location>
        <begin position="544"/>
        <end position="566"/>
    </location>
</feature>
<organism evidence="2 3">
    <name type="scientific">Kingdonia uniflora</name>
    <dbReference type="NCBI Taxonomy" id="39325"/>
    <lineage>
        <taxon>Eukaryota</taxon>
        <taxon>Viridiplantae</taxon>
        <taxon>Streptophyta</taxon>
        <taxon>Embryophyta</taxon>
        <taxon>Tracheophyta</taxon>
        <taxon>Spermatophyta</taxon>
        <taxon>Magnoliopsida</taxon>
        <taxon>Ranunculales</taxon>
        <taxon>Circaeasteraceae</taxon>
        <taxon>Kingdonia</taxon>
    </lineage>
</organism>
<feature type="region of interest" description="Disordered" evidence="1">
    <location>
        <begin position="645"/>
        <end position="675"/>
    </location>
</feature>
<reference evidence="2 3" key="1">
    <citation type="journal article" date="2020" name="IScience">
        <title>Genome Sequencing of the Endangered Kingdonia uniflora (Circaeasteraceae, Ranunculales) Reveals Potential Mechanisms of Evolutionary Specialization.</title>
        <authorList>
            <person name="Sun Y."/>
            <person name="Deng T."/>
            <person name="Zhang A."/>
            <person name="Moore M.J."/>
            <person name="Landis J.B."/>
            <person name="Lin N."/>
            <person name="Zhang H."/>
            <person name="Zhang X."/>
            <person name="Huang J."/>
            <person name="Zhang X."/>
            <person name="Sun H."/>
            <person name="Wang H."/>
        </authorList>
    </citation>
    <scope>NUCLEOTIDE SEQUENCE [LARGE SCALE GENOMIC DNA]</scope>
    <source>
        <strain evidence="2">TB1705</strain>
        <tissue evidence="2">Leaf</tissue>
    </source>
</reference>
<feature type="compositionally biased region" description="Polar residues" evidence="1">
    <location>
        <begin position="862"/>
        <end position="871"/>
    </location>
</feature>
<gene>
    <name evidence="2" type="ORF">GIB67_009002</name>
</gene>
<evidence type="ECO:0000313" key="2">
    <source>
        <dbReference type="EMBL" id="KAF6146716.1"/>
    </source>
</evidence>
<feature type="region of interest" description="Disordered" evidence="1">
    <location>
        <begin position="68"/>
        <end position="89"/>
    </location>
</feature>
<dbReference type="PANTHER" id="PTHR31008">
    <property type="entry name" value="COP1-INTERACTING PROTEIN-RELATED"/>
    <property type="match status" value="1"/>
</dbReference>
<accession>A0A7J7LVP7</accession>
<feature type="region of interest" description="Disordered" evidence="1">
    <location>
        <begin position="500"/>
        <end position="528"/>
    </location>
</feature>
<feature type="compositionally biased region" description="Polar residues" evidence="1">
    <location>
        <begin position="513"/>
        <end position="525"/>
    </location>
</feature>
<evidence type="ECO:0000256" key="1">
    <source>
        <dbReference type="SAM" id="MobiDB-lite"/>
    </source>
</evidence>
<feature type="region of interest" description="Disordered" evidence="1">
    <location>
        <begin position="843"/>
        <end position="946"/>
    </location>
</feature>
<dbReference type="Proteomes" id="UP000541444">
    <property type="component" value="Unassembled WGS sequence"/>
</dbReference>
<keyword evidence="3" id="KW-1185">Reference proteome</keyword>
<sequence length="1326" mass="146810">MPIRKRLEGSGGISGCMQLGESRKGMIITFSEACKQFISVVRRRADLINLWKAKGEDRAIHFSLESDMSIDDPNEENFSSGSNGLHQPQPQLQHLQQNHLITSQEKGVSHHLEQSEVSTRKLKTSITLPTNRALRELGSERDVVGEGNEVIKKVDETVSVLTQTNHSSRRLSVQDRINMFEKKQEEQTRNSGGKVVVGKSVELRRLSSDVSSSGQAVEKAVLRRWSGASDMSVDLSCEKKENESSASTSCSTSNSHTLFVASSSVSEDKNTWGFKDTGESYKAGLVEDPGLNNQCIVQTHVNISNKEEALESKQQAHSEVNSRAFSGMPEGLGCKEETESNTQLKVFSVSNPQLDPSLALNYSQLSSSSGKAKDLYDQAADGSLFRSFLGGQHQSGLKYQDKSQTLPKASSGGFDCAGVKDQVAPHTHLKASVINTKDDAVFADVPSQMLFTASSSKLVNVRLRDQPANQTQYMASLHTSMHDVSSSKDHLVSQLQSKDLSGKLQGDTRMKDQNASQSKCSSSQGKIKEVGRTDPIFSQTQYEDIPSKEEDSGIPKVKLHRQSSAPEHSNILLGRRDKTTSIYGNGDPLLPSRNGKHSSHMLNSFLTASTDEVQNVRPSKGNQGLNDELQIKANELEKLFAAHKLRVPGDQSGKSVKSKPAQLPEKVSPREPFGSSSNVAEFYDNSLGNIKDNRDYNNSLKHDLGFSEDFRGKFYDMYTEKRNAKLRDEWNSNRTQKEAKLKAMHDSLECSSAEMKAKFALSFDRSDSALYVNQRAQRLRSFNILPATKIKVQQQIESVHSEEDEDLTEFLDQTQYGQEGSFSETLMGEGSTKSVQSKRLLVNRNLSSSNPRNSAGPVPRSSVKSANSNSGRRCPAQPENPLAQSVPNFSDFRKENTKPSSGITKTTRSKLRNYGHTKSSNEELSFVTEDKSRRSHSMKKSSAGPAELNADDVVLIPIRFDKEQSEHSSYDKVPKNSELKPFLRRGNGIGPGAGAGIVKMKASMTSENLKTDEQMECVEKVEEDDSQIMVIEKPVNIVDYPVDSDDDKLEVSKESENSGDLESENGEILSAVGQVDPDSVDELAASALSLFHTFLAPVQDSPGESPLSWNSREHHPFSYAQETSDIDAFADSPMGSPASWNSHPLTQLEADTAQMRKKWGSAQKPLIVANSSSHHQSRKDVTKGFKRLLKFGRKSRGTDSLADWVSVTTSEGDDDTEDGRDFANRSSEDLRKSRMGFSQDGYNDCELFNEQGYVVIHAQIWELHSQRFRHAALPQIGLWFGLRPPWGLHKTAYKENGTELLFWRWFLGDLGRDGGLPFMALGIRTR</sequence>
<proteinExistence type="predicted"/>
<dbReference type="EMBL" id="JACGCM010001965">
    <property type="protein sequence ID" value="KAF6146716.1"/>
    <property type="molecule type" value="Genomic_DNA"/>
</dbReference>
<protein>
    <submittedName>
        <fullName evidence="2">Uncharacterized protein</fullName>
    </submittedName>
</protein>
<dbReference type="PANTHER" id="PTHR31008:SF15">
    <property type="entry name" value="GPI-ANCHORED ADHESIN-LIKE PROTEIN"/>
    <property type="match status" value="1"/>
</dbReference>
<comment type="caution">
    <text evidence="2">The sequence shown here is derived from an EMBL/GenBank/DDBJ whole genome shotgun (WGS) entry which is preliminary data.</text>
</comment>
<name>A0A7J7LVP7_9MAGN</name>